<evidence type="ECO:0000313" key="2">
    <source>
        <dbReference type="Proteomes" id="UP000309997"/>
    </source>
</evidence>
<organism evidence="1 2">
    <name type="scientific">Populus alba</name>
    <name type="common">White poplar</name>
    <dbReference type="NCBI Taxonomy" id="43335"/>
    <lineage>
        <taxon>Eukaryota</taxon>
        <taxon>Viridiplantae</taxon>
        <taxon>Streptophyta</taxon>
        <taxon>Embryophyta</taxon>
        <taxon>Tracheophyta</taxon>
        <taxon>Spermatophyta</taxon>
        <taxon>Magnoliopsida</taxon>
        <taxon>eudicotyledons</taxon>
        <taxon>Gunneridae</taxon>
        <taxon>Pentapetalae</taxon>
        <taxon>rosids</taxon>
        <taxon>fabids</taxon>
        <taxon>Malpighiales</taxon>
        <taxon>Salicaceae</taxon>
        <taxon>Saliceae</taxon>
        <taxon>Populus</taxon>
    </lineage>
</organism>
<accession>A0ACC4CZ86</accession>
<sequence length="777" mass="86228">MVSIFVIEDFNLYVVSEMPGSDVYRQSDIQPKPQLMPCFQKEVQSYSSSGCIDEHLADPFKEDNIMNSSMSSLTGHKETTTKADDTNTGNGKATVLMSDQTGEELPSVSMNFFDATAREKETERFGEFLQCLSGNVDDHVESDIFGGTFFGEQHHELFSPQAAAGQHDKLGASFQIFPEFLQRDEAYKYSKESLGSLSKESVKEADQRHRGIRRHLHFGAAISCKHEGNGTHETANLCLPARQTDFESFVPPHVETRGISGIWQARSCSQTATLWSSFSPSACESVRSTQNYGDLHLNSFVRSESAGSEFSTSKKLGSNPHQQEETLMSDRDHYLCKEIDGIPVLSFSGEIYSHLGYEQQESQAAVEAGSSSYQSSSIMQYPPCDSLHLIPYEQQASLSKGTMPSSEYADIVELNQMSPERNRKKAKYTIKSEGCRRCTCKKSRCLKLYCECFAAGIYCLDTCSCENCINKPEYEDTVLDMRQQTEARNPLAFAPKVVNKATNSPANMMEEGKWMKTSSSRHKKGCNCKKSKCSKKYCECFQGGVGCCNGCRCEGCYNPYGNKTETVYRRAERWNNPSQEQQDTLGSHTDSIKAERPNQFSSTWEELADIGHLTPPSHCLLGAVASSGSLNIRDCSKKFLGQSQQESSVLSPSGYLNWHHSPSSLTPKLYGCEALPELSSDSFFCNMMMEDATPETLKNTCTPSTEGVKSCSPNQKCVSPPKIRSHELRSSSSQGLRSGCKFILQDLPPFPPLTPYSKSQAAIHQNDGDHKGSTGYQ</sequence>
<comment type="caution">
    <text evidence="1">The sequence shown here is derived from an EMBL/GenBank/DDBJ whole genome shotgun (WGS) entry which is preliminary data.</text>
</comment>
<gene>
    <name evidence="1" type="ORF">D5086_001555</name>
</gene>
<dbReference type="Proteomes" id="UP000309997">
    <property type="component" value="Unassembled WGS sequence"/>
</dbReference>
<name>A0ACC4CZ86_POPAL</name>
<keyword evidence="2" id="KW-1185">Reference proteome</keyword>
<reference evidence="1 2" key="1">
    <citation type="journal article" date="2024" name="Plant Biotechnol. J.">
        <title>Genome and CRISPR/Cas9 system of a widespread forest tree (Populus alba) in the world.</title>
        <authorList>
            <person name="Liu Y.J."/>
            <person name="Jiang P.F."/>
            <person name="Han X.M."/>
            <person name="Li X.Y."/>
            <person name="Wang H.M."/>
            <person name="Wang Y.J."/>
            <person name="Wang X.X."/>
            <person name="Zeng Q.Y."/>
        </authorList>
    </citation>
    <scope>NUCLEOTIDE SEQUENCE [LARGE SCALE GENOMIC DNA]</scope>
    <source>
        <strain evidence="2">cv. PAL-ZL1</strain>
    </source>
</reference>
<evidence type="ECO:0000313" key="1">
    <source>
        <dbReference type="EMBL" id="KAL3610535.1"/>
    </source>
</evidence>
<proteinExistence type="predicted"/>
<dbReference type="EMBL" id="RCHU02000001">
    <property type="protein sequence ID" value="KAL3610535.1"/>
    <property type="molecule type" value="Genomic_DNA"/>
</dbReference>
<protein>
    <submittedName>
        <fullName evidence="1">Uncharacterized protein</fullName>
    </submittedName>
</protein>